<evidence type="ECO:0000313" key="8">
    <source>
        <dbReference type="EMBL" id="MFB5192390.1"/>
    </source>
</evidence>
<organism evidence="8 9">
    <name type="scientific">Alicyclobacillus fastidiosus</name>
    <dbReference type="NCBI Taxonomy" id="392011"/>
    <lineage>
        <taxon>Bacteria</taxon>
        <taxon>Bacillati</taxon>
        <taxon>Bacillota</taxon>
        <taxon>Bacilli</taxon>
        <taxon>Bacillales</taxon>
        <taxon>Alicyclobacillaceae</taxon>
        <taxon>Alicyclobacillus</taxon>
    </lineage>
</organism>
<feature type="transmembrane region" description="Helical" evidence="7">
    <location>
        <begin position="263"/>
        <end position="282"/>
    </location>
</feature>
<keyword evidence="9" id="KW-1185">Reference proteome</keyword>
<evidence type="ECO:0000256" key="5">
    <source>
        <dbReference type="ARBA" id="ARBA00023136"/>
    </source>
</evidence>
<dbReference type="EMBL" id="JBDXSU010000021">
    <property type="protein sequence ID" value="MFB5192390.1"/>
    <property type="molecule type" value="Genomic_DNA"/>
</dbReference>
<feature type="transmembrane region" description="Helical" evidence="7">
    <location>
        <begin position="124"/>
        <end position="140"/>
    </location>
</feature>
<feature type="transmembrane region" description="Helical" evidence="7">
    <location>
        <begin position="186"/>
        <end position="209"/>
    </location>
</feature>
<reference evidence="8 9" key="1">
    <citation type="journal article" date="2024" name="Int. J. Mol. Sci.">
        <title>Exploration of Alicyclobacillus spp. Genome in Search of Antibiotic Resistance.</title>
        <authorList>
            <person name="Bucka-Kolendo J."/>
            <person name="Kiousi D.E."/>
            <person name="Dekowska A."/>
            <person name="Mikolajczuk-Szczyrba A."/>
            <person name="Karadedos D.M."/>
            <person name="Michael P."/>
            <person name="Galanis A."/>
            <person name="Sokolowska B."/>
        </authorList>
    </citation>
    <scope>NUCLEOTIDE SEQUENCE [LARGE SCALE GENOMIC DNA]</scope>
    <source>
        <strain evidence="8 9">KKP 3000</strain>
    </source>
</reference>
<dbReference type="PANTHER" id="PTHR30477">
    <property type="entry name" value="ABC-TRANSPORTER METAL-BINDING PROTEIN"/>
    <property type="match status" value="1"/>
</dbReference>
<dbReference type="Pfam" id="PF00950">
    <property type="entry name" value="ABC-3"/>
    <property type="match status" value="1"/>
</dbReference>
<comment type="similarity">
    <text evidence="2 6">Belongs to the ABC-3 integral membrane protein family.</text>
</comment>
<keyword evidence="3 6" id="KW-0812">Transmembrane</keyword>
<dbReference type="InterPro" id="IPR037294">
    <property type="entry name" value="ABC_BtuC-like"/>
</dbReference>
<feature type="transmembrane region" description="Helical" evidence="7">
    <location>
        <begin position="99"/>
        <end position="118"/>
    </location>
</feature>
<dbReference type="Proteomes" id="UP001579974">
    <property type="component" value="Unassembled WGS sequence"/>
</dbReference>
<name>A0ABV5AKR3_9BACL</name>
<protein>
    <submittedName>
        <fullName evidence="8">Metal ABC transporter permease</fullName>
    </submittedName>
</protein>
<comment type="caution">
    <text evidence="8">The sequence shown here is derived from an EMBL/GenBank/DDBJ whole genome shotgun (WGS) entry which is preliminary data.</text>
</comment>
<feature type="transmembrane region" description="Helical" evidence="7">
    <location>
        <begin position="147"/>
        <end position="166"/>
    </location>
</feature>
<evidence type="ECO:0000256" key="7">
    <source>
        <dbReference type="SAM" id="Phobius"/>
    </source>
</evidence>
<proteinExistence type="inferred from homology"/>
<evidence type="ECO:0000256" key="4">
    <source>
        <dbReference type="ARBA" id="ARBA00022989"/>
    </source>
</evidence>
<evidence type="ECO:0000256" key="3">
    <source>
        <dbReference type="ARBA" id="ARBA00022692"/>
    </source>
</evidence>
<dbReference type="PANTHER" id="PTHR30477:SF13">
    <property type="entry name" value="IRON TRANSPORT SYSTEM MEMBRANE PROTEIN HI_0360-RELATED"/>
    <property type="match status" value="1"/>
</dbReference>
<feature type="transmembrane region" description="Helical" evidence="7">
    <location>
        <begin position="62"/>
        <end position="87"/>
    </location>
</feature>
<dbReference type="Gene3D" id="1.10.3470.10">
    <property type="entry name" value="ABC transporter involved in vitamin B12 uptake, BtuC"/>
    <property type="match status" value="1"/>
</dbReference>
<dbReference type="SUPFAM" id="SSF81345">
    <property type="entry name" value="ABC transporter involved in vitamin B12 uptake, BtuC"/>
    <property type="match status" value="1"/>
</dbReference>
<keyword evidence="5 7" id="KW-0472">Membrane</keyword>
<dbReference type="RefSeq" id="WP_275473346.1">
    <property type="nucleotide sequence ID" value="NZ_CP162940.1"/>
</dbReference>
<comment type="subcellular location">
    <subcellularLocation>
        <location evidence="6">Cell membrane</location>
        <topology evidence="6">Multi-pass membrane protein</topology>
    </subcellularLocation>
    <subcellularLocation>
        <location evidence="1">Membrane</location>
        <topology evidence="1">Multi-pass membrane protein</topology>
    </subcellularLocation>
</comment>
<evidence type="ECO:0000256" key="2">
    <source>
        <dbReference type="ARBA" id="ARBA00008034"/>
    </source>
</evidence>
<feature type="transmembrane region" description="Helical" evidence="7">
    <location>
        <begin position="230"/>
        <end position="251"/>
    </location>
</feature>
<gene>
    <name evidence="8" type="ORF">KKP3000_001589</name>
</gene>
<sequence length="313" mass="33412">MTKLLHVLFAPGLFTDASVANAVLIGTVVAIISGVVGVFVVIRGQSYLGHALGDFGATGASVSFLFGLAPLWGFLGSGVIAGAGVDVLGQGHRRRGRDVTTGVIHAFVMGLSALFLYFDTTHTSTTGAPMTILFGSIFLIDPKLVPTTVILGVLTLVLLLVLYRPLLLSSLDADLAKARGIPVRWVSFLFMCCMVMAVSQSSLVIGALLSTTLLIGPAATAIRLTKRTGLAMILSAATGTVATWLGIVLAYDSFNWPPTGRGWPVSFFVTSLVLLFYLISRFKRQQPVVARRPKEESSMKEVVKHGYRMEHNS</sequence>
<keyword evidence="4 7" id="KW-1133">Transmembrane helix</keyword>
<evidence type="ECO:0000256" key="6">
    <source>
        <dbReference type="RuleBase" id="RU003943"/>
    </source>
</evidence>
<feature type="transmembrane region" description="Helical" evidence="7">
    <location>
        <begin position="21"/>
        <end position="42"/>
    </location>
</feature>
<evidence type="ECO:0000256" key="1">
    <source>
        <dbReference type="ARBA" id="ARBA00004141"/>
    </source>
</evidence>
<dbReference type="InterPro" id="IPR001626">
    <property type="entry name" value="ABC_TroCD"/>
</dbReference>
<keyword evidence="6" id="KW-0813">Transport</keyword>
<accession>A0ABV5AKR3</accession>
<evidence type="ECO:0000313" key="9">
    <source>
        <dbReference type="Proteomes" id="UP001579974"/>
    </source>
</evidence>